<evidence type="ECO:0000313" key="3">
    <source>
        <dbReference type="EMBL" id="KAJ3436964.1"/>
    </source>
</evidence>
<feature type="compositionally biased region" description="Basic and acidic residues" evidence="2">
    <location>
        <begin position="106"/>
        <end position="121"/>
    </location>
</feature>
<feature type="compositionally biased region" description="Polar residues" evidence="2">
    <location>
        <begin position="123"/>
        <end position="141"/>
    </location>
</feature>
<comment type="caution">
    <text evidence="3">The sequence shown here is derived from an EMBL/GenBank/DDBJ whole genome shotgun (WGS) entry which is preliminary data.</text>
</comment>
<feature type="region of interest" description="Disordered" evidence="2">
    <location>
        <begin position="834"/>
        <end position="877"/>
    </location>
</feature>
<evidence type="ECO:0000256" key="2">
    <source>
        <dbReference type="SAM" id="MobiDB-lite"/>
    </source>
</evidence>
<feature type="coiled-coil region" evidence="1">
    <location>
        <begin position="459"/>
        <end position="486"/>
    </location>
</feature>
<evidence type="ECO:0000256" key="1">
    <source>
        <dbReference type="SAM" id="Coils"/>
    </source>
</evidence>
<dbReference type="PANTHER" id="PTHR48134:SF2">
    <property type="entry name" value="OS04G0609100 PROTEIN"/>
    <property type="match status" value="1"/>
</dbReference>
<feature type="compositionally biased region" description="Basic and acidic residues" evidence="2">
    <location>
        <begin position="839"/>
        <end position="854"/>
    </location>
</feature>
<dbReference type="AlphaFoldDB" id="A0AAV7Z571"/>
<proteinExistence type="predicted"/>
<sequence>MTNPFVDLNFGETNFEQDWKKMLEEDFVLALEEMKMSMEKPTEELENEVQELKQPKNLETKKINNQSQTEKQEKTQKPIQEKKIEKQEITNKQNEHTLGSTQTETLKPKNLKEKTTNEKLKLQQSNFTNPKVSQEQTLSGSHNKEKKENLDRVIQQKNLTTTDPQINNSSLFSVVSTEKKKENFSDQEGKKIQQSNEKEQKKSNNELNNKETTKTNETRETNKNSKSESVGSKKKMSLDNEHTDKRCETHLLILKQLDGVSRVYDKLVESLNTNLMNPDIVKVVAVLIQVFSRLLDFCITADDKSYSFFQTVFLDSKEIIDHLSSQVQITDTMQQLLTTTEELFNLVQNCKDERDIQTIEKVLDRVESFELDCKEIRNKLESFIELVEKMNAKINLKASKNKGNEKINGDKTNIKFGNSQQIEKENQQIQSNEEKKSSKPCFCEYFASAFSYLMTNKFVKDSHNHLNKLEEIQDQLEIETDQITRTLLAKKALGINSNCVQALAVLGDESILPGEALKFYDRAIEIARKSISKQIVPYLYGGLYKKPKFQRYLMLKYTHAWCLWKGMNKKEEALYEYYELMEMCKTDPMGVRFYVVPILLELGRFEELASLLDRFKGDQSATWLYTKSLLNYLKLFQILKNDPNIPTIDTNENNKKIQKQQNNQNKKKRQNENKNVNEKNENVNQKNKNENKKTKFKMENISENVNRNNLDIISFFAFKIITLEFIKSPLKKNYLKFANLANESLKKAMGINSIIPMYLLGKKKLTNYIYERDYLVGSEKEAIIYTWHNLKFWKQIIGSLQWINFFYQHFLSKKRFSIKNSLFLNGIADNEIENNTNGTKKEIQKKKENEKENENANQNENENEKEKNEKEKNQNGNQNISEIKTETNQENKQVQVQNQVVKENMDQKGNFKKQKIIIKMKDTNQDDSLNQKQSQNKKFDNFQKKLENFFDEDNIPELVNLNEFRIENNQIFFYNNNKKNNLISKKFFLIKKHGNKNV</sequence>
<protein>
    <submittedName>
        <fullName evidence="3">Sucrase-like protein</fullName>
    </submittedName>
</protein>
<feature type="compositionally biased region" description="Basic and acidic residues" evidence="2">
    <location>
        <begin position="50"/>
        <end position="62"/>
    </location>
</feature>
<gene>
    <name evidence="3" type="ORF">M0812_19031</name>
</gene>
<name>A0AAV7Z571_9EUKA</name>
<feature type="region of interest" description="Disordered" evidence="2">
    <location>
        <begin position="647"/>
        <end position="696"/>
    </location>
</feature>
<dbReference type="EMBL" id="JANTQA010000036">
    <property type="protein sequence ID" value="KAJ3436964.1"/>
    <property type="molecule type" value="Genomic_DNA"/>
</dbReference>
<dbReference type="PANTHER" id="PTHR48134">
    <property type="entry name" value="GLYCOPROTEIN 96-92-RELATED-RELATED"/>
    <property type="match status" value="1"/>
</dbReference>
<accession>A0AAV7Z571</accession>
<keyword evidence="1" id="KW-0175">Coiled coil</keyword>
<evidence type="ECO:0000313" key="4">
    <source>
        <dbReference type="Proteomes" id="UP001146793"/>
    </source>
</evidence>
<reference evidence="3" key="1">
    <citation type="submission" date="2022-08" db="EMBL/GenBank/DDBJ databases">
        <title>Novel sulphate-reducing endosymbionts in the free-living metamonad Anaeramoeba.</title>
        <authorList>
            <person name="Jerlstrom-Hultqvist J."/>
            <person name="Cepicka I."/>
            <person name="Gallot-Lavallee L."/>
            <person name="Salas-Leiva D."/>
            <person name="Curtis B.A."/>
            <person name="Zahonova K."/>
            <person name="Pipaliya S."/>
            <person name="Dacks J."/>
            <person name="Roger A.J."/>
        </authorList>
    </citation>
    <scope>NUCLEOTIDE SEQUENCE</scope>
    <source>
        <strain evidence="3">Busselton2</strain>
    </source>
</reference>
<feature type="compositionally biased region" description="Basic and acidic residues" evidence="2">
    <location>
        <begin position="670"/>
        <end position="696"/>
    </location>
</feature>
<feature type="compositionally biased region" description="Basic and acidic residues" evidence="2">
    <location>
        <begin position="178"/>
        <end position="226"/>
    </location>
</feature>
<dbReference type="Proteomes" id="UP001146793">
    <property type="component" value="Unassembled WGS sequence"/>
</dbReference>
<feature type="compositionally biased region" description="Basic and acidic residues" evidence="2">
    <location>
        <begin position="70"/>
        <end position="95"/>
    </location>
</feature>
<organism evidence="3 4">
    <name type="scientific">Anaeramoeba flamelloides</name>
    <dbReference type="NCBI Taxonomy" id="1746091"/>
    <lineage>
        <taxon>Eukaryota</taxon>
        <taxon>Metamonada</taxon>
        <taxon>Anaeramoebidae</taxon>
        <taxon>Anaeramoeba</taxon>
    </lineage>
</organism>
<feature type="compositionally biased region" description="Basic and acidic residues" evidence="2">
    <location>
        <begin position="862"/>
        <end position="873"/>
    </location>
</feature>
<feature type="region of interest" description="Disordered" evidence="2">
    <location>
        <begin position="178"/>
        <end position="241"/>
    </location>
</feature>
<feature type="coiled-coil region" evidence="1">
    <location>
        <begin position="359"/>
        <end position="393"/>
    </location>
</feature>
<feature type="region of interest" description="Disordered" evidence="2">
    <location>
        <begin position="39"/>
        <end position="149"/>
    </location>
</feature>